<name>A0A1C3JI45_9VIBR</name>
<dbReference type="Proteomes" id="UP000092819">
    <property type="component" value="Unassembled WGS sequence"/>
</dbReference>
<feature type="domain" description="Polymerase beta nucleotidyltransferase" evidence="1">
    <location>
        <begin position="22"/>
        <end position="105"/>
    </location>
</feature>
<dbReference type="AlphaFoldDB" id="A0A1C3JI45"/>
<dbReference type="EMBL" id="FLQZ01000082">
    <property type="protein sequence ID" value="SBT14698.1"/>
    <property type="molecule type" value="Genomic_DNA"/>
</dbReference>
<dbReference type="CDD" id="cd05403">
    <property type="entry name" value="NT_KNTase_like"/>
    <property type="match status" value="1"/>
</dbReference>
<keyword evidence="3" id="KW-1185">Reference proteome</keyword>
<dbReference type="GO" id="GO:0016740">
    <property type="term" value="F:transferase activity"/>
    <property type="evidence" value="ECO:0007669"/>
    <property type="project" value="UniProtKB-KW"/>
</dbReference>
<sequence>MIDSYLVSPGSVGLKPHQYQLIEDVVLNHASVIHAWVFGSRALGTYKDNSDIDIVIEGDGISLSVVAGLQDRLEQSSLPFKVDLLVKHRITSNELLAHIDTYGIKLK</sequence>
<dbReference type="Gene3D" id="3.30.460.10">
    <property type="entry name" value="Beta Polymerase, domain 2"/>
    <property type="match status" value="1"/>
</dbReference>
<dbReference type="InterPro" id="IPR043519">
    <property type="entry name" value="NT_sf"/>
</dbReference>
<evidence type="ECO:0000313" key="3">
    <source>
        <dbReference type="Proteomes" id="UP000092819"/>
    </source>
</evidence>
<protein>
    <submittedName>
        <fullName evidence="2">Nucleotidyltransferase domain protein</fullName>
    </submittedName>
</protein>
<dbReference type="Pfam" id="PF18765">
    <property type="entry name" value="Polbeta"/>
    <property type="match status" value="1"/>
</dbReference>
<reference evidence="3" key="1">
    <citation type="submission" date="2016-06" db="EMBL/GenBank/DDBJ databases">
        <authorList>
            <person name="Rodrigo-Torres L."/>
            <person name="Arahal D.R."/>
        </authorList>
    </citation>
    <scope>NUCLEOTIDE SEQUENCE [LARGE SCALE GENOMIC DNA]</scope>
    <source>
        <strain evidence="3">CECT 7224</strain>
    </source>
</reference>
<dbReference type="SUPFAM" id="SSF81301">
    <property type="entry name" value="Nucleotidyltransferase"/>
    <property type="match status" value="1"/>
</dbReference>
<organism evidence="2 3">
    <name type="scientific">Vibrio celticus</name>
    <dbReference type="NCBI Taxonomy" id="446372"/>
    <lineage>
        <taxon>Bacteria</taxon>
        <taxon>Pseudomonadati</taxon>
        <taxon>Pseudomonadota</taxon>
        <taxon>Gammaproteobacteria</taxon>
        <taxon>Vibrionales</taxon>
        <taxon>Vibrionaceae</taxon>
        <taxon>Vibrio</taxon>
    </lineage>
</organism>
<proteinExistence type="predicted"/>
<dbReference type="RefSeq" id="WP_017093684.1">
    <property type="nucleotide sequence ID" value="NZ_AP025463.1"/>
</dbReference>
<gene>
    <name evidence="2" type="ORF">VCE7224_03463</name>
</gene>
<evidence type="ECO:0000313" key="2">
    <source>
        <dbReference type="EMBL" id="SBT14698.1"/>
    </source>
</evidence>
<dbReference type="InterPro" id="IPR041633">
    <property type="entry name" value="Polbeta"/>
</dbReference>
<accession>A0A1C3JI45</accession>
<evidence type="ECO:0000259" key="1">
    <source>
        <dbReference type="Pfam" id="PF18765"/>
    </source>
</evidence>
<keyword evidence="2" id="KW-0808">Transferase</keyword>